<accession>A0ABP7T4S5</accession>
<dbReference type="Proteomes" id="UP001501469">
    <property type="component" value="Unassembled WGS sequence"/>
</dbReference>
<dbReference type="EMBL" id="BAABDK010000001">
    <property type="protein sequence ID" value="GAA4020876.1"/>
    <property type="molecule type" value="Genomic_DNA"/>
</dbReference>
<keyword evidence="2" id="KW-0732">Signal</keyword>
<sequence length="198" mass="21195">MKQLLQLAPLVLCLAACQSNPTVPAATSATAPASPQPEPANPEHIDPTMVTVIGLPDEELTTKQLTQQLGRPDSIAKGAVECGGRLNSPMGAPNGDSWYYGKTLYEVSGTHAILCSFDVTSGKFRGKVGKLVLDQNTTLEDVRRFFPISAKAADKPSTGRSGEEMSLPFFDKDVPLDGSLNLLFKKGRLQAVEFFSPC</sequence>
<feature type="chain" id="PRO_5045709598" description="Lipoprotein SmpA/OmlA domain-containing protein" evidence="2">
    <location>
        <begin position="26"/>
        <end position="198"/>
    </location>
</feature>
<comment type="caution">
    <text evidence="3">The sequence shown here is derived from an EMBL/GenBank/DDBJ whole genome shotgun (WGS) entry which is preliminary data.</text>
</comment>
<evidence type="ECO:0000256" key="1">
    <source>
        <dbReference type="SAM" id="MobiDB-lite"/>
    </source>
</evidence>
<evidence type="ECO:0000256" key="2">
    <source>
        <dbReference type="SAM" id="SignalP"/>
    </source>
</evidence>
<feature type="compositionally biased region" description="Low complexity" evidence="1">
    <location>
        <begin position="24"/>
        <end position="33"/>
    </location>
</feature>
<evidence type="ECO:0000313" key="4">
    <source>
        <dbReference type="Proteomes" id="UP001501469"/>
    </source>
</evidence>
<feature type="signal peptide" evidence="2">
    <location>
        <begin position="1"/>
        <end position="25"/>
    </location>
</feature>
<keyword evidence="4" id="KW-1185">Reference proteome</keyword>
<evidence type="ECO:0008006" key="5">
    <source>
        <dbReference type="Google" id="ProtNLM"/>
    </source>
</evidence>
<feature type="region of interest" description="Disordered" evidence="1">
    <location>
        <begin position="24"/>
        <end position="44"/>
    </location>
</feature>
<name>A0ABP7T4S5_9BACT</name>
<gene>
    <name evidence="3" type="ORF">GCM10022409_00500</name>
</gene>
<evidence type="ECO:0000313" key="3">
    <source>
        <dbReference type="EMBL" id="GAA4020876.1"/>
    </source>
</evidence>
<proteinExistence type="predicted"/>
<reference evidence="4" key="1">
    <citation type="journal article" date="2019" name="Int. J. Syst. Evol. Microbiol.">
        <title>The Global Catalogue of Microorganisms (GCM) 10K type strain sequencing project: providing services to taxonomists for standard genome sequencing and annotation.</title>
        <authorList>
            <consortium name="The Broad Institute Genomics Platform"/>
            <consortium name="The Broad Institute Genome Sequencing Center for Infectious Disease"/>
            <person name="Wu L."/>
            <person name="Ma J."/>
        </authorList>
    </citation>
    <scope>NUCLEOTIDE SEQUENCE [LARGE SCALE GENOMIC DNA]</scope>
    <source>
        <strain evidence="4">JCM 17225</strain>
    </source>
</reference>
<organism evidence="3 4">
    <name type="scientific">Hymenobacter glaciei</name>
    <dbReference type="NCBI Taxonomy" id="877209"/>
    <lineage>
        <taxon>Bacteria</taxon>
        <taxon>Pseudomonadati</taxon>
        <taxon>Bacteroidota</taxon>
        <taxon>Cytophagia</taxon>
        <taxon>Cytophagales</taxon>
        <taxon>Hymenobacteraceae</taxon>
        <taxon>Hymenobacter</taxon>
    </lineage>
</organism>
<protein>
    <recommendedName>
        <fullName evidence="5">Lipoprotein SmpA/OmlA domain-containing protein</fullName>
    </recommendedName>
</protein>
<dbReference type="RefSeq" id="WP_345048980.1">
    <property type="nucleotide sequence ID" value="NZ_BAABDK010000001.1"/>
</dbReference>